<keyword evidence="3 6" id="KW-0812">Transmembrane</keyword>
<evidence type="ECO:0000256" key="1">
    <source>
        <dbReference type="ARBA" id="ARBA00004651"/>
    </source>
</evidence>
<keyword evidence="2" id="KW-1003">Cell membrane</keyword>
<reference evidence="7 8" key="1">
    <citation type="journal article" date="2019" name="Int. J. Syst. Evol. Microbiol.">
        <title>The Global Catalogue of Microorganisms (GCM) 10K type strain sequencing project: providing services to taxonomists for standard genome sequencing and annotation.</title>
        <authorList>
            <consortium name="The Broad Institute Genomics Platform"/>
            <consortium name="The Broad Institute Genome Sequencing Center for Infectious Disease"/>
            <person name="Wu L."/>
            <person name="Ma J."/>
        </authorList>
    </citation>
    <scope>NUCLEOTIDE SEQUENCE [LARGE SCALE GENOMIC DNA]</scope>
    <source>
        <strain evidence="7 8">JCM 15933</strain>
    </source>
</reference>
<evidence type="ECO:0000256" key="5">
    <source>
        <dbReference type="ARBA" id="ARBA00023136"/>
    </source>
</evidence>
<comment type="subcellular location">
    <subcellularLocation>
        <location evidence="1">Cell membrane</location>
        <topology evidence="1">Multi-pass membrane protein</topology>
    </subcellularLocation>
</comment>
<dbReference type="RefSeq" id="WP_344500604.1">
    <property type="nucleotide sequence ID" value="NZ_BAAAQD010000001.1"/>
</dbReference>
<proteinExistence type="predicted"/>
<sequence length="332" mass="33590">MPDRGAEAGQPPAKAGTRRRIASLVGRALTNRWTKWSLLGVAVVGGGVAVARQRADVGAAVTQIGAGATAAAAALVAVGLLATMQVWRTLLGGLGSPLPVTTAARIFFVGQLGKYLPGSMWPVVAQMELAHAHQVPRSRTATAAILTMAVSLGAGLVTAAVVLAAGAGAVTERYWWALLGVPVLGLLLRPKVVNAVIGMALRVLRRPPLPQPLSGRTIVVSLAWAVASWLLLGAHAWLLSWPLTGSPGGVAALAVGGFTLAWCLGFLAVITPAGAGVRDVLLVAILGAQLSTGQATAVAVLSRGLLTAGDLVLAGVTAVAAYVAGRDPGRSR</sequence>
<feature type="transmembrane region" description="Helical" evidence="6">
    <location>
        <begin position="218"/>
        <end position="238"/>
    </location>
</feature>
<evidence type="ECO:0000256" key="3">
    <source>
        <dbReference type="ARBA" id="ARBA00022692"/>
    </source>
</evidence>
<feature type="transmembrane region" description="Helical" evidence="6">
    <location>
        <begin position="174"/>
        <end position="197"/>
    </location>
</feature>
<comment type="caution">
    <text evidence="7">The sequence shown here is derived from an EMBL/GenBank/DDBJ whole genome shotgun (WGS) entry which is preliminary data.</text>
</comment>
<evidence type="ECO:0000313" key="8">
    <source>
        <dbReference type="Proteomes" id="UP001501470"/>
    </source>
</evidence>
<protein>
    <recommendedName>
        <fullName evidence="9">Integral membrane protein</fullName>
    </recommendedName>
</protein>
<feature type="transmembrane region" description="Helical" evidence="6">
    <location>
        <begin position="250"/>
        <end position="273"/>
    </location>
</feature>
<evidence type="ECO:0000313" key="7">
    <source>
        <dbReference type="EMBL" id="GAA1502335.1"/>
    </source>
</evidence>
<feature type="transmembrane region" description="Helical" evidence="6">
    <location>
        <begin position="143"/>
        <end position="168"/>
    </location>
</feature>
<feature type="transmembrane region" description="Helical" evidence="6">
    <location>
        <begin position="64"/>
        <end position="84"/>
    </location>
</feature>
<gene>
    <name evidence="7" type="ORF">GCM10009827_013640</name>
</gene>
<dbReference type="EMBL" id="BAAAQD010000001">
    <property type="protein sequence ID" value="GAA1502335.1"/>
    <property type="molecule type" value="Genomic_DNA"/>
</dbReference>
<evidence type="ECO:0000256" key="4">
    <source>
        <dbReference type="ARBA" id="ARBA00022989"/>
    </source>
</evidence>
<evidence type="ECO:0000256" key="2">
    <source>
        <dbReference type="ARBA" id="ARBA00022475"/>
    </source>
</evidence>
<feature type="transmembrane region" description="Helical" evidence="6">
    <location>
        <begin position="33"/>
        <end position="52"/>
    </location>
</feature>
<feature type="transmembrane region" description="Helical" evidence="6">
    <location>
        <begin position="306"/>
        <end position="325"/>
    </location>
</feature>
<dbReference type="InterPro" id="IPR022791">
    <property type="entry name" value="L-PG_synthase/AglD"/>
</dbReference>
<keyword evidence="4 6" id="KW-1133">Transmembrane helix</keyword>
<organism evidence="7 8">
    <name type="scientific">Dactylosporangium maewongense</name>
    <dbReference type="NCBI Taxonomy" id="634393"/>
    <lineage>
        <taxon>Bacteria</taxon>
        <taxon>Bacillati</taxon>
        <taxon>Actinomycetota</taxon>
        <taxon>Actinomycetes</taxon>
        <taxon>Micromonosporales</taxon>
        <taxon>Micromonosporaceae</taxon>
        <taxon>Dactylosporangium</taxon>
    </lineage>
</organism>
<evidence type="ECO:0008006" key="9">
    <source>
        <dbReference type="Google" id="ProtNLM"/>
    </source>
</evidence>
<feature type="transmembrane region" description="Helical" evidence="6">
    <location>
        <begin position="280"/>
        <end position="300"/>
    </location>
</feature>
<name>A0ABN1ZQL0_9ACTN</name>
<dbReference type="Pfam" id="PF03706">
    <property type="entry name" value="LPG_synthase_TM"/>
    <property type="match status" value="1"/>
</dbReference>
<dbReference type="Proteomes" id="UP001501470">
    <property type="component" value="Unassembled WGS sequence"/>
</dbReference>
<keyword evidence="5 6" id="KW-0472">Membrane</keyword>
<keyword evidence="8" id="KW-1185">Reference proteome</keyword>
<evidence type="ECO:0000256" key="6">
    <source>
        <dbReference type="SAM" id="Phobius"/>
    </source>
</evidence>
<accession>A0ABN1ZQL0</accession>